<comment type="caution">
    <text evidence="7">The sequence shown here is derived from an EMBL/GenBank/DDBJ whole genome shotgun (WGS) entry which is preliminary data.</text>
</comment>
<keyword evidence="3 6" id="KW-0812">Transmembrane</keyword>
<dbReference type="InParanoid" id="A0A2R5GQ05"/>
<dbReference type="PANTHER" id="PTHR11266">
    <property type="entry name" value="PEROXISOMAL MEMBRANE PROTEIN 2, PXMP2 MPV17"/>
    <property type="match status" value="1"/>
</dbReference>
<dbReference type="Pfam" id="PF04117">
    <property type="entry name" value="Mpv17_PMP22"/>
    <property type="match status" value="1"/>
</dbReference>
<dbReference type="PANTHER" id="PTHR11266:SF17">
    <property type="entry name" value="PROTEIN MPV17"/>
    <property type="match status" value="1"/>
</dbReference>
<evidence type="ECO:0000256" key="6">
    <source>
        <dbReference type="RuleBase" id="RU363053"/>
    </source>
</evidence>
<comment type="similarity">
    <text evidence="2 6">Belongs to the peroxisomal membrane protein PXMP2/4 family.</text>
</comment>
<dbReference type="GO" id="GO:0016020">
    <property type="term" value="C:membrane"/>
    <property type="evidence" value="ECO:0007669"/>
    <property type="project" value="UniProtKB-SubCell"/>
</dbReference>
<feature type="transmembrane region" description="Helical" evidence="6">
    <location>
        <begin position="165"/>
        <end position="182"/>
    </location>
</feature>
<evidence type="ECO:0000313" key="7">
    <source>
        <dbReference type="EMBL" id="GBG31858.1"/>
    </source>
</evidence>
<comment type="caution">
    <text evidence="6">Lacks conserved residue(s) required for the propagation of feature annotation.</text>
</comment>
<evidence type="ECO:0000256" key="4">
    <source>
        <dbReference type="ARBA" id="ARBA00022989"/>
    </source>
</evidence>
<dbReference type="Proteomes" id="UP000241890">
    <property type="component" value="Unassembled WGS sequence"/>
</dbReference>
<evidence type="ECO:0000256" key="1">
    <source>
        <dbReference type="ARBA" id="ARBA00004141"/>
    </source>
</evidence>
<dbReference type="GO" id="GO:0005737">
    <property type="term" value="C:cytoplasm"/>
    <property type="evidence" value="ECO:0007669"/>
    <property type="project" value="TreeGrafter"/>
</dbReference>
<comment type="subcellular location">
    <subcellularLocation>
        <location evidence="1">Membrane</location>
        <topology evidence="1">Multi-pass membrane protein</topology>
    </subcellularLocation>
</comment>
<proteinExistence type="inferred from homology"/>
<accession>A0A2R5GQ05</accession>
<keyword evidence="5 6" id="KW-0472">Membrane</keyword>
<sequence>MQAAVRSVRALPSRGWAAYNRGLTEAPLRTKVASACVIYGTGDVVVQKMQGMQQWDAPRTGRMLVYGAMWLSPFLHGWYRVLDVMVKGTGRTAAVQKIVLDQTFAATANMTMFHSINSYLETGSLNSVADRLRAKLWPTMLALWTIWPAVQYVNFTMVPLRQRVLVVNIVGVGWSMFLSYMGNTKTTPESLDAASRLVKRATAPNKALVN</sequence>
<keyword evidence="4 6" id="KW-1133">Transmembrane helix</keyword>
<keyword evidence="8" id="KW-1185">Reference proteome</keyword>
<protein>
    <submittedName>
        <fullName evidence="7">Mpv17-like protein 2</fullName>
    </submittedName>
</protein>
<organism evidence="7 8">
    <name type="scientific">Hondaea fermentalgiana</name>
    <dbReference type="NCBI Taxonomy" id="2315210"/>
    <lineage>
        <taxon>Eukaryota</taxon>
        <taxon>Sar</taxon>
        <taxon>Stramenopiles</taxon>
        <taxon>Bigyra</taxon>
        <taxon>Labyrinthulomycetes</taxon>
        <taxon>Thraustochytrida</taxon>
        <taxon>Thraustochytriidae</taxon>
        <taxon>Hondaea</taxon>
    </lineage>
</organism>
<evidence type="ECO:0000256" key="5">
    <source>
        <dbReference type="ARBA" id="ARBA00023136"/>
    </source>
</evidence>
<dbReference type="AlphaFoldDB" id="A0A2R5GQ05"/>
<reference evidence="7 8" key="1">
    <citation type="submission" date="2017-12" db="EMBL/GenBank/DDBJ databases">
        <title>Sequencing, de novo assembly and annotation of complete genome of a new Thraustochytrid species, strain FCC1311.</title>
        <authorList>
            <person name="Sedici K."/>
            <person name="Godart F."/>
            <person name="Aiese Cigliano R."/>
            <person name="Sanseverino W."/>
            <person name="Barakat M."/>
            <person name="Ortet P."/>
            <person name="Marechal E."/>
            <person name="Cagnac O."/>
            <person name="Amato A."/>
        </authorList>
    </citation>
    <scope>NUCLEOTIDE SEQUENCE [LARGE SCALE GENOMIC DNA]</scope>
</reference>
<evidence type="ECO:0000256" key="2">
    <source>
        <dbReference type="ARBA" id="ARBA00006824"/>
    </source>
</evidence>
<gene>
    <name evidence="7" type="ORF">FCC1311_080832</name>
</gene>
<dbReference type="EMBL" id="BEYU01000109">
    <property type="protein sequence ID" value="GBG31858.1"/>
    <property type="molecule type" value="Genomic_DNA"/>
</dbReference>
<evidence type="ECO:0000256" key="3">
    <source>
        <dbReference type="ARBA" id="ARBA00022692"/>
    </source>
</evidence>
<dbReference type="InterPro" id="IPR007248">
    <property type="entry name" value="Mpv17_PMP22"/>
</dbReference>
<dbReference type="OrthoDB" id="430207at2759"/>
<name>A0A2R5GQ05_9STRA</name>
<evidence type="ECO:0000313" key="8">
    <source>
        <dbReference type="Proteomes" id="UP000241890"/>
    </source>
</evidence>